<protein>
    <submittedName>
        <fullName evidence="2">Quercetin dioxygenase-like cupin family protein</fullName>
    </submittedName>
</protein>
<evidence type="ECO:0000313" key="2">
    <source>
        <dbReference type="EMBL" id="RZT97752.1"/>
    </source>
</evidence>
<dbReference type="SUPFAM" id="SSF51182">
    <property type="entry name" value="RmlC-like cupins"/>
    <property type="match status" value="1"/>
</dbReference>
<keyword evidence="2" id="KW-0223">Dioxygenase</keyword>
<reference evidence="2 3" key="1">
    <citation type="submission" date="2019-02" db="EMBL/GenBank/DDBJ databases">
        <title>Genomic Encyclopedia of Type Strains, Phase IV (KMG-IV): sequencing the most valuable type-strain genomes for metagenomic binning, comparative biology and taxonomic classification.</title>
        <authorList>
            <person name="Goeker M."/>
        </authorList>
    </citation>
    <scope>NUCLEOTIDE SEQUENCE [LARGE SCALE GENOMIC DNA]</scope>
    <source>
        <strain evidence="2 3">DSM 19570</strain>
    </source>
</reference>
<dbReference type="OrthoDB" id="8265259at2"/>
<evidence type="ECO:0000313" key="3">
    <source>
        <dbReference type="Proteomes" id="UP000293671"/>
    </source>
</evidence>
<organism evidence="2 3">
    <name type="scientific">Rivibacter subsaxonicus</name>
    <dbReference type="NCBI Taxonomy" id="457575"/>
    <lineage>
        <taxon>Bacteria</taxon>
        <taxon>Pseudomonadati</taxon>
        <taxon>Pseudomonadota</taxon>
        <taxon>Betaproteobacteria</taxon>
        <taxon>Burkholderiales</taxon>
        <taxon>Rivibacter</taxon>
    </lineage>
</organism>
<dbReference type="InterPro" id="IPR014710">
    <property type="entry name" value="RmlC-like_jellyroll"/>
</dbReference>
<dbReference type="CDD" id="cd02230">
    <property type="entry name" value="cupin_HP0902-like"/>
    <property type="match status" value="1"/>
</dbReference>
<gene>
    <name evidence="2" type="ORF">EV670_2146</name>
</gene>
<evidence type="ECO:0000259" key="1">
    <source>
        <dbReference type="Pfam" id="PF07883"/>
    </source>
</evidence>
<dbReference type="RefSeq" id="WP_130431890.1">
    <property type="nucleotide sequence ID" value="NZ_SHKP01000006.1"/>
</dbReference>
<dbReference type="InterPro" id="IPR011051">
    <property type="entry name" value="RmlC_Cupin_sf"/>
</dbReference>
<dbReference type="AlphaFoldDB" id="A0A4Q7VN67"/>
<keyword evidence="3" id="KW-1185">Reference proteome</keyword>
<dbReference type="Pfam" id="PF07883">
    <property type="entry name" value="Cupin_2"/>
    <property type="match status" value="1"/>
</dbReference>
<feature type="domain" description="Cupin type-2" evidence="1">
    <location>
        <begin position="39"/>
        <end position="105"/>
    </location>
</feature>
<sequence length="109" mass="11015">MALPHAQPLDIIDVRPLGAALRGTVTSSLLKTPALQLMRVVLPAGSALPEHSVAGAVTVQCLEGEAVVTTPSRSCRLGAGQLVMLAGGEPHAVNAVTDASLLVTVLFGA</sequence>
<dbReference type="EMBL" id="SHKP01000006">
    <property type="protein sequence ID" value="RZT97752.1"/>
    <property type="molecule type" value="Genomic_DNA"/>
</dbReference>
<accession>A0A4Q7VN67</accession>
<comment type="caution">
    <text evidence="2">The sequence shown here is derived from an EMBL/GenBank/DDBJ whole genome shotgun (WGS) entry which is preliminary data.</text>
</comment>
<keyword evidence="2" id="KW-0560">Oxidoreductase</keyword>
<proteinExistence type="predicted"/>
<dbReference type="Gene3D" id="2.60.120.10">
    <property type="entry name" value="Jelly Rolls"/>
    <property type="match status" value="1"/>
</dbReference>
<dbReference type="InterPro" id="IPR013096">
    <property type="entry name" value="Cupin_2"/>
</dbReference>
<dbReference type="Proteomes" id="UP000293671">
    <property type="component" value="Unassembled WGS sequence"/>
</dbReference>
<dbReference type="GO" id="GO:0051213">
    <property type="term" value="F:dioxygenase activity"/>
    <property type="evidence" value="ECO:0007669"/>
    <property type="project" value="UniProtKB-KW"/>
</dbReference>
<name>A0A4Q7VN67_9BURK</name>